<keyword evidence="2" id="KW-0186">Copper</keyword>
<keyword evidence="5" id="KW-0732">Signal</keyword>
<evidence type="ECO:0000256" key="5">
    <source>
        <dbReference type="SAM" id="SignalP"/>
    </source>
</evidence>
<dbReference type="FunFam" id="2.60.40.420:FF:000003">
    <property type="entry name" value="Blue copper"/>
    <property type="match status" value="1"/>
</dbReference>
<dbReference type="InterPro" id="IPR003245">
    <property type="entry name" value="Phytocyanin_dom"/>
</dbReference>
<evidence type="ECO:0000256" key="3">
    <source>
        <dbReference type="ARBA" id="ARBA00023180"/>
    </source>
</evidence>
<feature type="region of interest" description="Disordered" evidence="4">
    <location>
        <begin position="151"/>
        <end position="187"/>
    </location>
</feature>
<dbReference type="GO" id="GO:0046872">
    <property type="term" value="F:metal ion binding"/>
    <property type="evidence" value="ECO:0007669"/>
    <property type="project" value="UniProtKB-KW"/>
</dbReference>
<feature type="signal peptide" evidence="5">
    <location>
        <begin position="1"/>
        <end position="21"/>
    </location>
</feature>
<protein>
    <recommendedName>
        <fullName evidence="6">Phytocyanin domain-containing protein</fullName>
    </recommendedName>
</protein>
<name>A0AAN7KGT7_9MYRT</name>
<feature type="chain" id="PRO_5042962802" description="Phytocyanin domain-containing protein" evidence="5">
    <location>
        <begin position="22"/>
        <end position="220"/>
    </location>
</feature>
<dbReference type="GO" id="GO:0005886">
    <property type="term" value="C:plasma membrane"/>
    <property type="evidence" value="ECO:0007669"/>
    <property type="project" value="TreeGrafter"/>
</dbReference>
<comment type="caution">
    <text evidence="7">The sequence shown here is derived from an EMBL/GenBank/DDBJ whole genome shotgun (WGS) entry which is preliminary data.</text>
</comment>
<keyword evidence="3" id="KW-0325">Glycoprotein</keyword>
<evidence type="ECO:0000256" key="2">
    <source>
        <dbReference type="ARBA" id="ARBA00023008"/>
    </source>
</evidence>
<dbReference type="PANTHER" id="PTHR33021:SF70">
    <property type="entry name" value="PHYTOCYANIN DOMAIN-CONTAINING PROTEIN"/>
    <property type="match status" value="1"/>
</dbReference>
<dbReference type="InterPro" id="IPR008972">
    <property type="entry name" value="Cupredoxin"/>
</dbReference>
<dbReference type="GO" id="GO:0009055">
    <property type="term" value="F:electron transfer activity"/>
    <property type="evidence" value="ECO:0007669"/>
    <property type="project" value="InterPro"/>
</dbReference>
<proteinExistence type="predicted"/>
<feature type="domain" description="Phytocyanin" evidence="6">
    <location>
        <begin position="46"/>
        <end position="144"/>
    </location>
</feature>
<sequence length="220" mass="23476">MTIINLRLILPVAVASSPCSASQLVRAVLMMGWCLLTLAPCSCTGTAYRVGDSPGWDISTDLDAWATDKTFYVGDILVFQYSSSNSLEQVTKDSFDNCTTTNALETFSNGNTSIPLRRPGPWYFTAGNRLYCLGGMKLQVNAIENSTTGSPVGAPAVAQPGGDDGAFPRPSSRSGNPSGSDPTTSNGFSSICHRHNLQQLVLSALLLWPLICSYLILSQI</sequence>
<reference evidence="7 8" key="1">
    <citation type="journal article" date="2023" name="Hortic Res">
        <title>Pangenome of water caltrop reveals structural variations and asymmetric subgenome divergence after allopolyploidization.</title>
        <authorList>
            <person name="Zhang X."/>
            <person name="Chen Y."/>
            <person name="Wang L."/>
            <person name="Yuan Y."/>
            <person name="Fang M."/>
            <person name="Shi L."/>
            <person name="Lu R."/>
            <person name="Comes H.P."/>
            <person name="Ma Y."/>
            <person name="Chen Y."/>
            <person name="Huang G."/>
            <person name="Zhou Y."/>
            <person name="Zheng Z."/>
            <person name="Qiu Y."/>
        </authorList>
    </citation>
    <scope>NUCLEOTIDE SEQUENCE [LARGE SCALE GENOMIC DNA]</scope>
    <source>
        <tissue evidence="7">Roots</tissue>
    </source>
</reference>
<evidence type="ECO:0000259" key="6">
    <source>
        <dbReference type="PROSITE" id="PS51485"/>
    </source>
</evidence>
<dbReference type="PANTHER" id="PTHR33021">
    <property type="entry name" value="BLUE COPPER PROTEIN"/>
    <property type="match status" value="1"/>
</dbReference>
<dbReference type="Pfam" id="PF02298">
    <property type="entry name" value="Cu_bind_like"/>
    <property type="match status" value="1"/>
</dbReference>
<dbReference type="PROSITE" id="PS51485">
    <property type="entry name" value="PHYTOCYANIN"/>
    <property type="match status" value="1"/>
</dbReference>
<dbReference type="CDD" id="cd04216">
    <property type="entry name" value="Phytocyanin"/>
    <property type="match status" value="1"/>
</dbReference>
<dbReference type="EMBL" id="JAXIOK010000007">
    <property type="protein sequence ID" value="KAK4766605.1"/>
    <property type="molecule type" value="Genomic_DNA"/>
</dbReference>
<dbReference type="Gene3D" id="2.60.40.420">
    <property type="entry name" value="Cupredoxins - blue copper proteins"/>
    <property type="match status" value="1"/>
</dbReference>
<evidence type="ECO:0000313" key="8">
    <source>
        <dbReference type="Proteomes" id="UP001345219"/>
    </source>
</evidence>
<keyword evidence="1" id="KW-0479">Metal-binding</keyword>
<dbReference type="AlphaFoldDB" id="A0AAN7KGT7"/>
<organism evidence="7 8">
    <name type="scientific">Trapa incisa</name>
    <dbReference type="NCBI Taxonomy" id="236973"/>
    <lineage>
        <taxon>Eukaryota</taxon>
        <taxon>Viridiplantae</taxon>
        <taxon>Streptophyta</taxon>
        <taxon>Embryophyta</taxon>
        <taxon>Tracheophyta</taxon>
        <taxon>Spermatophyta</taxon>
        <taxon>Magnoliopsida</taxon>
        <taxon>eudicotyledons</taxon>
        <taxon>Gunneridae</taxon>
        <taxon>Pentapetalae</taxon>
        <taxon>rosids</taxon>
        <taxon>malvids</taxon>
        <taxon>Myrtales</taxon>
        <taxon>Lythraceae</taxon>
        <taxon>Trapa</taxon>
    </lineage>
</organism>
<evidence type="ECO:0000313" key="7">
    <source>
        <dbReference type="EMBL" id="KAK4766605.1"/>
    </source>
</evidence>
<dbReference type="InterPro" id="IPR039391">
    <property type="entry name" value="Phytocyanin-like"/>
</dbReference>
<gene>
    <name evidence="7" type="ORF">SAY87_008247</name>
</gene>
<accession>A0AAN7KGT7</accession>
<dbReference type="Proteomes" id="UP001345219">
    <property type="component" value="Chromosome 7"/>
</dbReference>
<dbReference type="SUPFAM" id="SSF49503">
    <property type="entry name" value="Cupredoxins"/>
    <property type="match status" value="1"/>
</dbReference>
<evidence type="ECO:0000256" key="1">
    <source>
        <dbReference type="ARBA" id="ARBA00022723"/>
    </source>
</evidence>
<feature type="compositionally biased region" description="Low complexity" evidence="4">
    <location>
        <begin position="168"/>
        <end position="182"/>
    </location>
</feature>
<keyword evidence="8" id="KW-1185">Reference proteome</keyword>
<evidence type="ECO:0000256" key="4">
    <source>
        <dbReference type="SAM" id="MobiDB-lite"/>
    </source>
</evidence>